<reference evidence="1" key="1">
    <citation type="submission" date="2014-09" db="EMBL/GenBank/DDBJ databases">
        <authorList>
            <person name="Magalhaes I.L.F."/>
            <person name="Oliveira U."/>
            <person name="Santos F.R."/>
            <person name="Vidigal T.H.D.A."/>
            <person name="Brescovit A.D."/>
            <person name="Santos A.J."/>
        </authorList>
    </citation>
    <scope>NUCLEOTIDE SEQUENCE</scope>
    <source>
        <tissue evidence="1">Shoot tissue taken approximately 20 cm above the soil surface</tissue>
    </source>
</reference>
<protein>
    <submittedName>
        <fullName evidence="1">Cycloartenol synthase</fullName>
    </submittedName>
</protein>
<proteinExistence type="predicted"/>
<organism evidence="1">
    <name type="scientific">Arundo donax</name>
    <name type="common">Giant reed</name>
    <name type="synonym">Donax arundinaceus</name>
    <dbReference type="NCBI Taxonomy" id="35708"/>
    <lineage>
        <taxon>Eukaryota</taxon>
        <taxon>Viridiplantae</taxon>
        <taxon>Streptophyta</taxon>
        <taxon>Embryophyta</taxon>
        <taxon>Tracheophyta</taxon>
        <taxon>Spermatophyta</taxon>
        <taxon>Magnoliopsida</taxon>
        <taxon>Liliopsida</taxon>
        <taxon>Poales</taxon>
        <taxon>Poaceae</taxon>
        <taxon>PACMAD clade</taxon>
        <taxon>Arundinoideae</taxon>
        <taxon>Arundineae</taxon>
        <taxon>Arundo</taxon>
    </lineage>
</organism>
<sequence>MTLFGKFSQGLKISIQEEVLLRSYVEKLPSLLPRDRSKSTASCSPSLCIGSITTLLEIFDSNSTASSASAVVSDTAHPLSADERVHEPFDLWRCQ</sequence>
<dbReference type="AlphaFoldDB" id="A0A0A9FFQ3"/>
<dbReference type="EMBL" id="GBRH01186759">
    <property type="protein sequence ID" value="JAE11137.1"/>
    <property type="molecule type" value="Transcribed_RNA"/>
</dbReference>
<name>A0A0A9FFQ3_ARUDO</name>
<accession>A0A0A9FFQ3</accession>
<reference evidence="1" key="2">
    <citation type="journal article" date="2015" name="Data Brief">
        <title>Shoot transcriptome of the giant reed, Arundo donax.</title>
        <authorList>
            <person name="Barrero R.A."/>
            <person name="Guerrero F.D."/>
            <person name="Moolhuijzen P."/>
            <person name="Goolsby J.A."/>
            <person name="Tidwell J."/>
            <person name="Bellgard S.E."/>
            <person name="Bellgard M.I."/>
        </authorList>
    </citation>
    <scope>NUCLEOTIDE SEQUENCE</scope>
    <source>
        <tissue evidence="1">Shoot tissue taken approximately 20 cm above the soil surface</tissue>
    </source>
</reference>
<evidence type="ECO:0000313" key="1">
    <source>
        <dbReference type="EMBL" id="JAE11137.1"/>
    </source>
</evidence>